<protein>
    <submittedName>
        <fullName evidence="4">Methyltransferase domain-containing protein</fullName>
    </submittedName>
</protein>
<dbReference type="Proteomes" id="UP000469346">
    <property type="component" value="Unassembled WGS sequence"/>
</dbReference>
<organism evidence="4 5">
    <name type="scientific">Dissulfurirhabdus thermomarina</name>
    <dbReference type="NCBI Taxonomy" id="1765737"/>
    <lineage>
        <taxon>Bacteria</taxon>
        <taxon>Deltaproteobacteria</taxon>
        <taxon>Dissulfurirhabdaceae</taxon>
        <taxon>Dissulfurirhabdus</taxon>
    </lineage>
</organism>
<accession>A0A6N9TK92</accession>
<dbReference type="CDD" id="cd02440">
    <property type="entry name" value="AdoMet_MTases"/>
    <property type="match status" value="1"/>
</dbReference>
<dbReference type="GO" id="GO:0016279">
    <property type="term" value="F:protein-lysine N-methyltransferase activity"/>
    <property type="evidence" value="ECO:0007669"/>
    <property type="project" value="InterPro"/>
</dbReference>
<keyword evidence="3" id="KW-0949">S-adenosyl-L-methionine</keyword>
<sequence>MTTWIPLILAAAGLLFLAKAAYVAATASVYGTTRGALFVPTAQARVRAALDALSLHPGQHLVDLGCGDGRVLRLAARRHGARATGFELNPLAYLRARLACRGLPGVSVRREDFWKADLSGADAVFCYLCPDVMARLARKLSGELRPGTRVVSCNFEIPGWVPDRVIRPDHPLHNAPIYLYRARRKAVARKPETF</sequence>
<keyword evidence="1 4" id="KW-0489">Methyltransferase</keyword>
<dbReference type="EMBL" id="JAAGRR010000007">
    <property type="protein sequence ID" value="NDY41509.1"/>
    <property type="molecule type" value="Genomic_DNA"/>
</dbReference>
<dbReference type="PANTHER" id="PTHR13610">
    <property type="entry name" value="METHYLTRANSFERASE DOMAIN-CONTAINING PROTEIN"/>
    <property type="match status" value="1"/>
</dbReference>
<gene>
    <name evidence="4" type="ORF">G3N55_01400</name>
</gene>
<dbReference type="SUPFAM" id="SSF53335">
    <property type="entry name" value="S-adenosyl-L-methionine-dependent methyltransferases"/>
    <property type="match status" value="1"/>
</dbReference>
<dbReference type="GO" id="GO:0032259">
    <property type="term" value="P:methylation"/>
    <property type="evidence" value="ECO:0007669"/>
    <property type="project" value="UniProtKB-KW"/>
</dbReference>
<evidence type="ECO:0000313" key="4">
    <source>
        <dbReference type="EMBL" id="NDY41509.1"/>
    </source>
</evidence>
<evidence type="ECO:0000256" key="2">
    <source>
        <dbReference type="ARBA" id="ARBA00022679"/>
    </source>
</evidence>
<comment type="caution">
    <text evidence="4">The sequence shown here is derived from an EMBL/GenBank/DDBJ whole genome shotgun (WGS) entry which is preliminary data.</text>
</comment>
<dbReference type="InterPro" id="IPR029063">
    <property type="entry name" value="SAM-dependent_MTases_sf"/>
</dbReference>
<dbReference type="AlphaFoldDB" id="A0A6N9TK92"/>
<dbReference type="Pfam" id="PF02353">
    <property type="entry name" value="CMAS"/>
    <property type="match status" value="1"/>
</dbReference>
<evidence type="ECO:0000256" key="3">
    <source>
        <dbReference type="ARBA" id="ARBA00022691"/>
    </source>
</evidence>
<evidence type="ECO:0000256" key="1">
    <source>
        <dbReference type="ARBA" id="ARBA00022603"/>
    </source>
</evidence>
<name>A0A6N9TK92_DISTH</name>
<dbReference type="RefSeq" id="WP_163297668.1">
    <property type="nucleotide sequence ID" value="NZ_JAAGRR010000007.1"/>
</dbReference>
<keyword evidence="2 4" id="KW-0808">Transferase</keyword>
<proteinExistence type="predicted"/>
<dbReference type="PANTHER" id="PTHR13610:SF9">
    <property type="entry name" value="FI06469P"/>
    <property type="match status" value="1"/>
</dbReference>
<reference evidence="4 5" key="1">
    <citation type="submission" date="2020-02" db="EMBL/GenBank/DDBJ databases">
        <title>Comparative genomics of sulfur disproportionating microorganisms.</title>
        <authorList>
            <person name="Ward L.M."/>
            <person name="Bertran E."/>
            <person name="Johnston D.T."/>
        </authorList>
    </citation>
    <scope>NUCLEOTIDE SEQUENCE [LARGE SCALE GENOMIC DNA]</scope>
    <source>
        <strain evidence="4 5">DSM 100025</strain>
    </source>
</reference>
<evidence type="ECO:0000313" key="5">
    <source>
        <dbReference type="Proteomes" id="UP000469346"/>
    </source>
</evidence>
<dbReference type="InterPro" id="IPR026170">
    <property type="entry name" value="FAM173A/B"/>
</dbReference>
<keyword evidence="5" id="KW-1185">Reference proteome</keyword>
<dbReference type="Gene3D" id="3.40.50.150">
    <property type="entry name" value="Vaccinia Virus protein VP39"/>
    <property type="match status" value="1"/>
</dbReference>